<dbReference type="PROSITE" id="PS50042">
    <property type="entry name" value="CNMP_BINDING_3"/>
    <property type="match status" value="1"/>
</dbReference>
<dbReference type="OrthoDB" id="5966510at2759"/>
<sequence>MALVKVEQSISKPGWVAHFGKKPKDTHKHEDIPAPTIDYEKLKMLCGIEGLKGREDEKSSEEAHETFMTNYKEIFAKPPSKRIFSCTVQKSVDKFSSQMSITHNATDNILKELCVVALFEQWKDTDFTVFGRNGLYMVLKGSVRPLTYPHLNTPDNIVDSRSPTPLLTEESKDVLQPGDFFGTLDKVERKPGSRLKLLTSYNCSIFQEKKMKHVVMGRLTVSQSFGEISVLKDEPITCSIVTATNVSLGIIKPERIQELDDVTIQLFTQSNEPTFNSFSKDEIQDEYMNQELKQQWNEFKHSVVVDVINSKGIRPGYGKWAKY</sequence>
<evidence type="ECO:0000313" key="2">
    <source>
        <dbReference type="EMBL" id="CAG2252880.1"/>
    </source>
</evidence>
<dbReference type="SUPFAM" id="SSF51206">
    <property type="entry name" value="cAMP-binding domain-like"/>
    <property type="match status" value="1"/>
</dbReference>
<feature type="domain" description="Cyclic nucleotide-binding" evidence="1">
    <location>
        <begin position="188"/>
        <end position="259"/>
    </location>
</feature>
<name>A0A8S3V6G2_MYTED</name>
<dbReference type="AlphaFoldDB" id="A0A8S3V6G2"/>
<dbReference type="Gene3D" id="2.60.120.10">
    <property type="entry name" value="Jelly Rolls"/>
    <property type="match status" value="1"/>
</dbReference>
<evidence type="ECO:0000259" key="1">
    <source>
        <dbReference type="PROSITE" id="PS50042"/>
    </source>
</evidence>
<organism evidence="2 3">
    <name type="scientific">Mytilus edulis</name>
    <name type="common">Blue mussel</name>
    <dbReference type="NCBI Taxonomy" id="6550"/>
    <lineage>
        <taxon>Eukaryota</taxon>
        <taxon>Metazoa</taxon>
        <taxon>Spiralia</taxon>
        <taxon>Lophotrochozoa</taxon>
        <taxon>Mollusca</taxon>
        <taxon>Bivalvia</taxon>
        <taxon>Autobranchia</taxon>
        <taxon>Pteriomorphia</taxon>
        <taxon>Mytilida</taxon>
        <taxon>Mytiloidea</taxon>
        <taxon>Mytilidae</taxon>
        <taxon>Mytilinae</taxon>
        <taxon>Mytilus</taxon>
    </lineage>
</organism>
<dbReference type="EMBL" id="CAJPWZ010003134">
    <property type="protein sequence ID" value="CAG2252880.1"/>
    <property type="molecule type" value="Genomic_DNA"/>
</dbReference>
<gene>
    <name evidence="2" type="ORF">MEDL_64457</name>
</gene>
<dbReference type="Proteomes" id="UP000683360">
    <property type="component" value="Unassembled WGS sequence"/>
</dbReference>
<proteinExistence type="predicted"/>
<dbReference type="InterPro" id="IPR000595">
    <property type="entry name" value="cNMP-bd_dom"/>
</dbReference>
<protein>
    <recommendedName>
        <fullName evidence="1">Cyclic nucleotide-binding domain-containing protein</fullName>
    </recommendedName>
</protein>
<evidence type="ECO:0000313" key="3">
    <source>
        <dbReference type="Proteomes" id="UP000683360"/>
    </source>
</evidence>
<reference evidence="2" key="1">
    <citation type="submission" date="2021-03" db="EMBL/GenBank/DDBJ databases">
        <authorList>
            <person name="Bekaert M."/>
        </authorList>
    </citation>
    <scope>NUCLEOTIDE SEQUENCE</scope>
</reference>
<dbReference type="InterPro" id="IPR018490">
    <property type="entry name" value="cNMP-bd_dom_sf"/>
</dbReference>
<accession>A0A8S3V6G2</accession>
<comment type="caution">
    <text evidence="2">The sequence shown here is derived from an EMBL/GenBank/DDBJ whole genome shotgun (WGS) entry which is preliminary data.</text>
</comment>
<dbReference type="InterPro" id="IPR014710">
    <property type="entry name" value="RmlC-like_jellyroll"/>
</dbReference>
<keyword evidence="3" id="KW-1185">Reference proteome</keyword>